<evidence type="ECO:0000313" key="10">
    <source>
        <dbReference type="EMBL" id="OAJ60938.1"/>
    </source>
</evidence>
<evidence type="ECO:0000259" key="8">
    <source>
        <dbReference type="Pfam" id="PF00248"/>
    </source>
</evidence>
<dbReference type="InterPro" id="IPR023210">
    <property type="entry name" value="NADP_OxRdtase_dom"/>
</dbReference>
<evidence type="ECO:0000256" key="2">
    <source>
        <dbReference type="ARBA" id="ARBA00022857"/>
    </source>
</evidence>
<dbReference type="PRINTS" id="PR00069">
    <property type="entry name" value="ALDKETRDTASE"/>
</dbReference>
<dbReference type="Gene3D" id="3.20.20.100">
    <property type="entry name" value="NADP-dependent oxidoreductase domain"/>
    <property type="match status" value="1"/>
</dbReference>
<dbReference type="GO" id="GO:1990002">
    <property type="term" value="F:methylglyoxal reductase (NADPH) (acetol producing) activity"/>
    <property type="evidence" value="ECO:0007669"/>
    <property type="project" value="TreeGrafter"/>
</dbReference>
<evidence type="ECO:0000313" key="12">
    <source>
        <dbReference type="Proteomes" id="UP000078116"/>
    </source>
</evidence>
<organism evidence="9 12">
    <name type="scientific">Paraburkholderia ginsengiterrae</name>
    <dbReference type="NCBI Taxonomy" id="1462993"/>
    <lineage>
        <taxon>Bacteria</taxon>
        <taxon>Pseudomonadati</taxon>
        <taxon>Pseudomonadota</taxon>
        <taxon>Betaproteobacteria</taxon>
        <taxon>Burkholderiales</taxon>
        <taxon>Burkholderiaceae</taxon>
        <taxon>Paraburkholderia</taxon>
    </lineage>
</organism>
<dbReference type="GO" id="GO:0051596">
    <property type="term" value="P:methylglyoxal catabolic process"/>
    <property type="evidence" value="ECO:0007669"/>
    <property type="project" value="TreeGrafter"/>
</dbReference>
<gene>
    <name evidence="10" type="ORF">A6V36_25100</name>
    <name evidence="9" type="ORF">A6V37_29500</name>
</gene>
<feature type="binding site" evidence="6">
    <location>
        <position position="106"/>
    </location>
    <ligand>
        <name>substrate</name>
    </ligand>
</feature>
<protein>
    <submittedName>
        <fullName evidence="9">2,5-didehydrogluconate reductase</fullName>
    </submittedName>
</protein>
<proteinExistence type="inferred from homology"/>
<evidence type="ECO:0000256" key="1">
    <source>
        <dbReference type="ARBA" id="ARBA00007905"/>
    </source>
</evidence>
<feature type="domain" description="NADP-dependent oxidoreductase" evidence="8">
    <location>
        <begin position="15"/>
        <end position="256"/>
    </location>
</feature>
<dbReference type="PANTHER" id="PTHR43827">
    <property type="entry name" value="2,5-DIKETO-D-GLUCONIC ACID REDUCTASE"/>
    <property type="match status" value="1"/>
</dbReference>
<dbReference type="InterPro" id="IPR020471">
    <property type="entry name" value="AKR"/>
</dbReference>
<dbReference type="PIRSF" id="PIRSF000097">
    <property type="entry name" value="AKR"/>
    <property type="match status" value="1"/>
</dbReference>
<keyword evidence="3" id="KW-0560">Oxidoreductase</keyword>
<dbReference type="InterPro" id="IPR036812">
    <property type="entry name" value="NAD(P)_OxRdtase_dom_sf"/>
</dbReference>
<evidence type="ECO:0000313" key="11">
    <source>
        <dbReference type="Proteomes" id="UP000077961"/>
    </source>
</evidence>
<feature type="site" description="Lowers pKa of active site Tyr" evidence="7">
    <location>
        <position position="73"/>
    </location>
</feature>
<dbReference type="Proteomes" id="UP000077961">
    <property type="component" value="Unassembled WGS sequence"/>
</dbReference>
<evidence type="ECO:0000256" key="5">
    <source>
        <dbReference type="PIRSR" id="PIRSR000097-1"/>
    </source>
</evidence>
<keyword evidence="2" id="KW-0521">NADP</keyword>
<evidence type="ECO:0000256" key="6">
    <source>
        <dbReference type="PIRSR" id="PIRSR000097-2"/>
    </source>
</evidence>
<dbReference type="Pfam" id="PF00248">
    <property type="entry name" value="Aldo_ket_red"/>
    <property type="match status" value="1"/>
</dbReference>
<comment type="catalytic activity">
    <reaction evidence="4">
        <text>hydroxyacetone + NADP(+) = methylglyoxal + NADPH + H(+)</text>
        <dbReference type="Rhea" id="RHEA:27986"/>
        <dbReference type="ChEBI" id="CHEBI:15378"/>
        <dbReference type="ChEBI" id="CHEBI:17158"/>
        <dbReference type="ChEBI" id="CHEBI:27957"/>
        <dbReference type="ChEBI" id="CHEBI:57783"/>
        <dbReference type="ChEBI" id="CHEBI:58349"/>
    </reaction>
</comment>
<comment type="caution">
    <text evidence="9">The sequence shown here is derived from an EMBL/GenBank/DDBJ whole genome shotgun (WGS) entry which is preliminary data.</text>
</comment>
<evidence type="ECO:0000256" key="7">
    <source>
        <dbReference type="PIRSR" id="PIRSR000097-3"/>
    </source>
</evidence>
<dbReference type="PROSITE" id="PS00798">
    <property type="entry name" value="ALDOKETO_REDUCTASE_1"/>
    <property type="match status" value="1"/>
</dbReference>
<dbReference type="OrthoDB" id="9804790at2"/>
<keyword evidence="11" id="KW-1185">Reference proteome</keyword>
<comment type="similarity">
    <text evidence="1">Belongs to the aldo/keto reductase family.</text>
</comment>
<feature type="active site" description="Proton donor" evidence="5">
    <location>
        <position position="48"/>
    </location>
</feature>
<dbReference type="Proteomes" id="UP000078116">
    <property type="component" value="Unassembled WGS sequence"/>
</dbReference>
<reference evidence="11 12" key="1">
    <citation type="submission" date="2016-04" db="EMBL/GenBank/DDBJ databases">
        <title>Reclassification of Paraburkholderia panaciterrae (Farh et al. 2015) Dobritsa &amp; Samadpour 2016 as a later homotypic synonym of Paraburkholderia ginsengiterrae (Farh et al. 2015) Dobritsa &amp; Samadpour 2016.</title>
        <authorList>
            <person name="Dobritsa A.P."/>
            <person name="Kutumbaka K."/>
            <person name="Samadpour M."/>
        </authorList>
    </citation>
    <scope>NUCLEOTIDE SEQUENCE [LARGE SCALE GENOMIC DNA]</scope>
    <source>
        <strain evidence="9 12">DCY85</strain>
        <strain evidence="10 11">DCY85-1</strain>
    </source>
</reference>
<dbReference type="EMBL" id="LXJZ01000100">
    <property type="protein sequence ID" value="OAJ60938.1"/>
    <property type="molecule type" value="Genomic_DNA"/>
</dbReference>
<dbReference type="STRING" id="1462993.A6V36_25100"/>
<dbReference type="FunFam" id="3.20.20.100:FF:000002">
    <property type="entry name" value="2,5-diketo-D-gluconic acid reductase A"/>
    <property type="match status" value="1"/>
</dbReference>
<name>A0A1A9N3J2_9BURK</name>
<dbReference type="AlphaFoldDB" id="A0A1A9N3J2"/>
<evidence type="ECO:0000256" key="3">
    <source>
        <dbReference type="ARBA" id="ARBA00023002"/>
    </source>
</evidence>
<dbReference type="PROSITE" id="PS00062">
    <property type="entry name" value="ALDOKETO_REDUCTASE_2"/>
    <property type="match status" value="1"/>
</dbReference>
<dbReference type="EMBL" id="LXKA01000328">
    <property type="protein sequence ID" value="OAJ57282.1"/>
    <property type="molecule type" value="Genomic_DNA"/>
</dbReference>
<evidence type="ECO:0000256" key="4">
    <source>
        <dbReference type="ARBA" id="ARBA00049445"/>
    </source>
</evidence>
<sequence length="279" mass="30703">MQNVVQAHGAAIPTIGYGTYGMNSQEVHRVLPAALRAGFRHIDTAQVYGNEAEVGDCVAASGIPRAEVFITTKVWVSNYHPRHFGASVDESLHKLKTDYIDLLLLHWPGSDIPLPEQIGALNASVKAGKVRHIGVSNYNRELMDDAIRLSDIPIVTNQFEYHPYLNQSLLIESTREAGLAVTGYCGMAVGNVLSDPVLKEMAARYGKTIAQIVLRWLVQQDGVVALSRTSKIERLPENLAVFDFELQDEDMAAIHARARPNSRIVNPPGLSPQWDSTEP</sequence>
<accession>A0A1A9N3J2</accession>
<dbReference type="SUPFAM" id="SSF51430">
    <property type="entry name" value="NAD(P)-linked oxidoreductase"/>
    <property type="match status" value="1"/>
</dbReference>
<dbReference type="RefSeq" id="WP_064266494.1">
    <property type="nucleotide sequence ID" value="NZ_LXJZ01000100.1"/>
</dbReference>
<evidence type="ECO:0000313" key="9">
    <source>
        <dbReference type="EMBL" id="OAJ57282.1"/>
    </source>
</evidence>
<dbReference type="PANTHER" id="PTHR43827:SF3">
    <property type="entry name" value="NADP-DEPENDENT OXIDOREDUCTASE DOMAIN-CONTAINING PROTEIN"/>
    <property type="match status" value="1"/>
</dbReference>
<dbReference type="InterPro" id="IPR018170">
    <property type="entry name" value="Aldo/ket_reductase_CS"/>
</dbReference>